<proteinExistence type="predicted"/>
<accession>A0AAW2ZLJ9</accession>
<reference evidence="1 2" key="1">
    <citation type="submission" date="2024-03" db="EMBL/GenBank/DDBJ databases">
        <title>The Acrasis kona genome and developmental transcriptomes reveal deep origins of eukaryotic multicellular pathways.</title>
        <authorList>
            <person name="Sheikh S."/>
            <person name="Fu C.-J."/>
            <person name="Brown M.W."/>
            <person name="Baldauf S.L."/>
        </authorList>
    </citation>
    <scope>NUCLEOTIDE SEQUENCE [LARGE SCALE GENOMIC DNA]</scope>
    <source>
        <strain evidence="1 2">ATCC MYA-3509</strain>
    </source>
</reference>
<name>A0AAW2ZLJ9_9EUKA</name>
<protein>
    <submittedName>
        <fullName evidence="1">Uncharacterized protein</fullName>
    </submittedName>
</protein>
<dbReference type="EMBL" id="JAOPGA020001646">
    <property type="protein sequence ID" value="KAL0490152.1"/>
    <property type="molecule type" value="Genomic_DNA"/>
</dbReference>
<evidence type="ECO:0000313" key="1">
    <source>
        <dbReference type="EMBL" id="KAL0490152.1"/>
    </source>
</evidence>
<gene>
    <name evidence="1" type="ORF">AKO1_006682</name>
</gene>
<dbReference type="Proteomes" id="UP001431209">
    <property type="component" value="Unassembled WGS sequence"/>
</dbReference>
<organism evidence="1 2">
    <name type="scientific">Acrasis kona</name>
    <dbReference type="NCBI Taxonomy" id="1008807"/>
    <lineage>
        <taxon>Eukaryota</taxon>
        <taxon>Discoba</taxon>
        <taxon>Heterolobosea</taxon>
        <taxon>Tetramitia</taxon>
        <taxon>Eutetramitia</taxon>
        <taxon>Acrasidae</taxon>
        <taxon>Acrasis</taxon>
    </lineage>
</organism>
<keyword evidence="2" id="KW-1185">Reference proteome</keyword>
<sequence>MYYHYNKQSLGISGIQNIVQQMNPEQMAVLVARYDQKVDFNTVVDKVHISFATNTLIKSKVKFKCKQDTSIMSSIHSVFNSNSELWDGGIEWFFISKEDTCINFQSLSRVLGSFLTKNKPTIVSGATSIEALTNSNHCEVPIGSGFAVNREWLHMYRAIVCNDGDCSEFDANKIHLMFRKEMFWVHQGVILEHIPTWYCGTLRAMEHPDVRNAVDHNNIVSFIHKDALDEDKCVDCVSALSKSGYFEYYAGTFYENAKTSLGQFYFMRASCLRTGSERDNVI</sequence>
<evidence type="ECO:0000313" key="2">
    <source>
        <dbReference type="Proteomes" id="UP001431209"/>
    </source>
</evidence>
<comment type="caution">
    <text evidence="1">The sequence shown here is derived from an EMBL/GenBank/DDBJ whole genome shotgun (WGS) entry which is preliminary data.</text>
</comment>
<dbReference type="AlphaFoldDB" id="A0AAW2ZLJ9"/>